<feature type="region of interest" description="Disordered" evidence="1">
    <location>
        <begin position="136"/>
        <end position="160"/>
    </location>
</feature>
<sequence>MALAATGCAKAELDDANRVPQNDGANADVGDSLRLRNVFLLRGAGQDASAPPEALFGVLINEAGQPDQLERITVEGGGSVQLAGPLALPPNQAVGTGNQPLGTVSGVRAGTVPMTFTFRGAKPVRMMVPVKTRTGHFANLPAAPPAQPSPTTPATAPPSP</sequence>
<feature type="compositionally biased region" description="Pro residues" evidence="1">
    <location>
        <begin position="142"/>
        <end position="160"/>
    </location>
</feature>
<accession>A0ABN2GNJ3</accession>
<dbReference type="RefSeq" id="WP_346112412.1">
    <property type="nucleotide sequence ID" value="NZ_BAAAMU010000097.1"/>
</dbReference>
<evidence type="ECO:0000256" key="1">
    <source>
        <dbReference type="SAM" id="MobiDB-lite"/>
    </source>
</evidence>
<evidence type="ECO:0008006" key="4">
    <source>
        <dbReference type="Google" id="ProtNLM"/>
    </source>
</evidence>
<organism evidence="2 3">
    <name type="scientific">Nonomuraea maheshkhaliensis</name>
    <dbReference type="NCBI Taxonomy" id="419590"/>
    <lineage>
        <taxon>Bacteria</taxon>
        <taxon>Bacillati</taxon>
        <taxon>Actinomycetota</taxon>
        <taxon>Actinomycetes</taxon>
        <taxon>Streptosporangiales</taxon>
        <taxon>Streptosporangiaceae</taxon>
        <taxon>Nonomuraea</taxon>
    </lineage>
</organism>
<comment type="caution">
    <text evidence="2">The sequence shown here is derived from an EMBL/GenBank/DDBJ whole genome shotgun (WGS) entry which is preliminary data.</text>
</comment>
<protein>
    <recommendedName>
        <fullName evidence="4">Copper chaperone PCu(A)C</fullName>
    </recommendedName>
</protein>
<keyword evidence="3" id="KW-1185">Reference proteome</keyword>
<dbReference type="Proteomes" id="UP001500064">
    <property type="component" value="Unassembled WGS sequence"/>
</dbReference>
<proteinExistence type="predicted"/>
<dbReference type="EMBL" id="BAAAMU010000097">
    <property type="protein sequence ID" value="GAA1674025.1"/>
    <property type="molecule type" value="Genomic_DNA"/>
</dbReference>
<name>A0ABN2GNJ3_9ACTN</name>
<gene>
    <name evidence="2" type="ORF">GCM10009733_083830</name>
</gene>
<reference evidence="2 3" key="1">
    <citation type="journal article" date="2019" name="Int. J. Syst. Evol. Microbiol.">
        <title>The Global Catalogue of Microorganisms (GCM) 10K type strain sequencing project: providing services to taxonomists for standard genome sequencing and annotation.</title>
        <authorList>
            <consortium name="The Broad Institute Genomics Platform"/>
            <consortium name="The Broad Institute Genome Sequencing Center for Infectious Disease"/>
            <person name="Wu L."/>
            <person name="Ma J."/>
        </authorList>
    </citation>
    <scope>NUCLEOTIDE SEQUENCE [LARGE SCALE GENOMIC DNA]</scope>
    <source>
        <strain evidence="2 3">JCM 13929</strain>
    </source>
</reference>
<evidence type="ECO:0000313" key="2">
    <source>
        <dbReference type="EMBL" id="GAA1674025.1"/>
    </source>
</evidence>
<evidence type="ECO:0000313" key="3">
    <source>
        <dbReference type="Proteomes" id="UP001500064"/>
    </source>
</evidence>